<name>A0A9X2XBB7_9HYPH</name>
<dbReference type="RefSeq" id="WP_261516537.1">
    <property type="nucleotide sequence ID" value="NZ_JAODNV010000017.1"/>
</dbReference>
<gene>
    <name evidence="2" type="ORF">NYR54_15110</name>
</gene>
<feature type="chain" id="PRO_5040767426" evidence="1">
    <location>
        <begin position="25"/>
        <end position="195"/>
    </location>
</feature>
<dbReference type="AlphaFoldDB" id="A0A9X2XBB7"/>
<evidence type="ECO:0000256" key="1">
    <source>
        <dbReference type="SAM" id="SignalP"/>
    </source>
</evidence>
<sequence length="195" mass="21397">MPRTMRFAALICTALLTGAGPADDGTWHTGGYSFSDELGGFRILGVRGAGTRDDPVIVTQELYSASEMVLTIRVPGPRASRTDTGRAGLALYLQLETVNASDFAWVEFGFELQQVLGEPSTYGDGLSFDQAVAEAETLSSSAFKAFSRDFEPYDRVLFRHGKADPRETVIFSMLITDLTPVYQFHLVQDPRIPFS</sequence>
<feature type="signal peptide" evidence="1">
    <location>
        <begin position="1"/>
        <end position="24"/>
    </location>
</feature>
<keyword evidence="3" id="KW-1185">Reference proteome</keyword>
<proteinExistence type="predicted"/>
<dbReference type="EMBL" id="JAODNV010000017">
    <property type="protein sequence ID" value="MCT8991606.1"/>
    <property type="molecule type" value="Genomic_DNA"/>
</dbReference>
<evidence type="ECO:0000313" key="3">
    <source>
        <dbReference type="Proteomes" id="UP001149009"/>
    </source>
</evidence>
<keyword evidence="1" id="KW-0732">Signal</keyword>
<organism evidence="2 3">
    <name type="scientific">Chelativorans petroleitrophicus</name>
    <dbReference type="NCBI Taxonomy" id="2975484"/>
    <lineage>
        <taxon>Bacteria</taxon>
        <taxon>Pseudomonadati</taxon>
        <taxon>Pseudomonadota</taxon>
        <taxon>Alphaproteobacteria</taxon>
        <taxon>Hyphomicrobiales</taxon>
        <taxon>Phyllobacteriaceae</taxon>
        <taxon>Chelativorans</taxon>
    </lineage>
</organism>
<protein>
    <submittedName>
        <fullName evidence="2">Uncharacterized protein</fullName>
    </submittedName>
</protein>
<evidence type="ECO:0000313" key="2">
    <source>
        <dbReference type="EMBL" id="MCT8991606.1"/>
    </source>
</evidence>
<comment type="caution">
    <text evidence="2">The sequence shown here is derived from an EMBL/GenBank/DDBJ whole genome shotgun (WGS) entry which is preliminary data.</text>
</comment>
<dbReference type="Proteomes" id="UP001149009">
    <property type="component" value="Unassembled WGS sequence"/>
</dbReference>
<accession>A0A9X2XBB7</accession>
<reference evidence="2" key="1">
    <citation type="submission" date="2022-08" db="EMBL/GenBank/DDBJ databases">
        <title>Chelativorans sichuanense sp. nov., a paraffin oil-degrading bacterium isolated from a mixture of oil-based drill cuttings and paddy soil.</title>
        <authorList>
            <person name="Yu J."/>
            <person name="Liu H."/>
            <person name="Chen Q."/>
        </authorList>
    </citation>
    <scope>NUCLEOTIDE SEQUENCE</scope>
    <source>
        <strain evidence="2">SCAU 2101</strain>
    </source>
</reference>